<dbReference type="SUPFAM" id="SSF53850">
    <property type="entry name" value="Periplasmic binding protein-like II"/>
    <property type="match status" value="1"/>
</dbReference>
<dbReference type="EMBL" id="VSIJ01000018">
    <property type="protein sequence ID" value="TXX66669.1"/>
    <property type="molecule type" value="Genomic_DNA"/>
</dbReference>
<evidence type="ECO:0000313" key="2">
    <source>
        <dbReference type="EMBL" id="TXX66669.1"/>
    </source>
</evidence>
<proteinExistence type="predicted"/>
<dbReference type="RefSeq" id="WP_012706013.1">
    <property type="nucleotide sequence ID" value="NZ_MOLL01000012.1"/>
</dbReference>
<accession>A0A0H6RWK4</accession>
<organism evidence="1 3">
    <name type="scientific">Vibrio cholerae</name>
    <dbReference type="NCBI Taxonomy" id="666"/>
    <lineage>
        <taxon>Bacteria</taxon>
        <taxon>Pseudomonadati</taxon>
        <taxon>Pseudomonadota</taxon>
        <taxon>Gammaproteobacteria</taxon>
        <taxon>Vibrionales</taxon>
        <taxon>Vibrionaceae</taxon>
        <taxon>Vibrio</taxon>
    </lineage>
</organism>
<gene>
    <name evidence="1" type="ORF">FLM02_02755</name>
    <name evidence="2" type="ORF">FXF03_05090</name>
</gene>
<evidence type="ECO:0000313" key="3">
    <source>
        <dbReference type="Proteomes" id="UP000319979"/>
    </source>
</evidence>
<comment type="caution">
    <text evidence="1">The sequence shown here is derived from an EMBL/GenBank/DDBJ whole genome shotgun (WGS) entry which is preliminary data.</text>
</comment>
<protein>
    <submittedName>
        <fullName evidence="1">Amino acid ABC transporter substrate-binding protein</fullName>
    </submittedName>
</protein>
<dbReference type="Proteomes" id="UP000323819">
    <property type="component" value="Unassembled WGS sequence"/>
</dbReference>
<name>A0A0H6RWK4_VIBCL</name>
<dbReference type="Gene3D" id="3.40.190.10">
    <property type="entry name" value="Periplasmic binding protein-like II"/>
    <property type="match status" value="2"/>
</dbReference>
<dbReference type="KEGG" id="vcx:VAA049_1269"/>
<evidence type="ECO:0000313" key="4">
    <source>
        <dbReference type="Proteomes" id="UP000323819"/>
    </source>
</evidence>
<dbReference type="AlphaFoldDB" id="A0A0H6RWK4"/>
<reference evidence="2 4" key="1">
    <citation type="submission" date="2019-06" db="EMBL/GenBank/DDBJ databases">
        <title>Vibrio cholerae phylogeny based on whole-genome sequencing reveals genetic diversity and population strucutre.</title>
        <authorList>
            <person name="Zhiqiu Y."/>
            <person name="Bin L."/>
            <person name="Lingyan J."/>
        </authorList>
    </citation>
    <scope>NUCLEOTIDE SEQUENCE [LARGE SCALE GENOMIC DNA]</scope>
    <source>
        <strain evidence="2 4">N2814</strain>
    </source>
</reference>
<reference evidence="1 3" key="2">
    <citation type="submission" date="2019-07" db="EMBL/GenBank/DDBJ databases">
        <title>Phenotypic and genotypic antimicrobial resistance traits of Vibrio cholerae non-O1/non-O139 isolated from a large Austrian lake frequently associated with cases of infection.</title>
        <authorList>
            <person name="Lepuschitz S."/>
            <person name="Baron S."/>
            <person name="Larvor E."/>
            <person name="Granier S."/>
            <person name="Pretzer C."/>
            <person name="Mach R.L."/>
            <person name="Farnleitner A.H."/>
            <person name="Ruppitsch W."/>
            <person name="Pleininger S."/>
            <person name="Indra A."/>
            <person name="Kirschner A.K.T."/>
        </authorList>
    </citation>
    <scope>NUCLEOTIDE SEQUENCE [LARGE SCALE GENOMIC DNA]</scope>
    <source>
        <strain evidence="1 3">A12JL36W90</strain>
    </source>
</reference>
<dbReference type="EMBL" id="VIOS01000010">
    <property type="protein sequence ID" value="TQP17341.1"/>
    <property type="molecule type" value="Genomic_DNA"/>
</dbReference>
<dbReference type="Proteomes" id="UP000319979">
    <property type="component" value="Unassembled WGS sequence"/>
</dbReference>
<sequence>MNYFIRQSWLFFFTVTSSFHVSATTTLRLAYSDIESYPFQMGNGESVANPPGLALDVLNDVATKLELKIEYVRLPGKRVLDYIDTGKVDGGFIFSYNTLRAQYARYPMQDDSPDSQKRIATIGYYFYTLQDQKLDWDGEKILNTEQQVGAHLGFSIVNELKKKQLNVQEVTTTEQLFQMLQLGRLPVVAVQDTTAQQFLSSKKIKNITKVEPAITTKDYYLVFSHQFYDANAEIAEQIWREIGALREEAHSKHGGKYLE</sequence>
<evidence type="ECO:0000313" key="1">
    <source>
        <dbReference type="EMBL" id="TQP17341.1"/>
    </source>
</evidence>